<dbReference type="Gene3D" id="3.30.2010.10">
    <property type="entry name" value="Metalloproteases ('zincins'), catalytic domain"/>
    <property type="match status" value="1"/>
</dbReference>
<dbReference type="RefSeq" id="WP_349243375.1">
    <property type="nucleotide sequence ID" value="NZ_JASCXX010000002.1"/>
</dbReference>
<proteinExistence type="inferred from homology"/>
<keyword evidence="4 6" id="KW-0862">Zinc</keyword>
<keyword evidence="3 6" id="KW-0378">Hydrolase</keyword>
<evidence type="ECO:0000256" key="5">
    <source>
        <dbReference type="ARBA" id="ARBA00023049"/>
    </source>
</evidence>
<evidence type="ECO:0000256" key="2">
    <source>
        <dbReference type="ARBA" id="ARBA00022723"/>
    </source>
</evidence>
<dbReference type="AlphaFoldDB" id="A0AAW6TW90"/>
<keyword evidence="9" id="KW-1185">Reference proteome</keyword>
<dbReference type="GO" id="GO:0046872">
    <property type="term" value="F:metal ion binding"/>
    <property type="evidence" value="ECO:0007669"/>
    <property type="project" value="UniProtKB-KW"/>
</dbReference>
<dbReference type="GO" id="GO:0051603">
    <property type="term" value="P:proteolysis involved in protein catabolic process"/>
    <property type="evidence" value="ECO:0007669"/>
    <property type="project" value="TreeGrafter"/>
</dbReference>
<keyword evidence="1 6" id="KW-0645">Protease</keyword>
<dbReference type="CDD" id="cd07331">
    <property type="entry name" value="M48C_Oma1_like"/>
    <property type="match status" value="1"/>
</dbReference>
<feature type="domain" description="Peptidase M48" evidence="7">
    <location>
        <begin position="61"/>
        <end position="239"/>
    </location>
</feature>
<reference evidence="8" key="1">
    <citation type="submission" date="2023-05" db="EMBL/GenBank/DDBJ databases">
        <title>Anaerotaeda fermentans gen. nov., sp. nov., a novel anaerobic planctomycete of the new family within the order Sedimentisphaerales isolated from Taman Peninsula, Russia.</title>
        <authorList>
            <person name="Khomyakova M.A."/>
            <person name="Merkel A.Y."/>
            <person name="Slobodkin A.I."/>
        </authorList>
    </citation>
    <scope>NUCLEOTIDE SEQUENCE</scope>
    <source>
        <strain evidence="8">M17dextr</strain>
    </source>
</reference>
<dbReference type="GO" id="GO:0004222">
    <property type="term" value="F:metalloendopeptidase activity"/>
    <property type="evidence" value="ECO:0007669"/>
    <property type="project" value="InterPro"/>
</dbReference>
<dbReference type="PANTHER" id="PTHR22726">
    <property type="entry name" value="METALLOENDOPEPTIDASE OMA1"/>
    <property type="match status" value="1"/>
</dbReference>
<comment type="caution">
    <text evidence="8">The sequence shown here is derived from an EMBL/GenBank/DDBJ whole genome shotgun (WGS) entry which is preliminary data.</text>
</comment>
<comment type="similarity">
    <text evidence="6">Belongs to the peptidase M48 family.</text>
</comment>
<dbReference type="GO" id="GO:0016020">
    <property type="term" value="C:membrane"/>
    <property type="evidence" value="ECO:0007669"/>
    <property type="project" value="TreeGrafter"/>
</dbReference>
<dbReference type="Proteomes" id="UP001431776">
    <property type="component" value="Unassembled WGS sequence"/>
</dbReference>
<dbReference type="InterPro" id="IPR051156">
    <property type="entry name" value="Mito/Outer_Membr_Metalloprot"/>
</dbReference>
<dbReference type="Pfam" id="PF01435">
    <property type="entry name" value="Peptidase_M48"/>
    <property type="match status" value="1"/>
</dbReference>
<evidence type="ECO:0000259" key="7">
    <source>
        <dbReference type="Pfam" id="PF01435"/>
    </source>
</evidence>
<organism evidence="8 9">
    <name type="scientific">Anaerobaca lacustris</name>
    <dbReference type="NCBI Taxonomy" id="3044600"/>
    <lineage>
        <taxon>Bacteria</taxon>
        <taxon>Pseudomonadati</taxon>
        <taxon>Planctomycetota</taxon>
        <taxon>Phycisphaerae</taxon>
        <taxon>Sedimentisphaerales</taxon>
        <taxon>Anaerobacaceae</taxon>
        <taxon>Anaerobaca</taxon>
    </lineage>
</organism>
<dbReference type="InterPro" id="IPR001915">
    <property type="entry name" value="Peptidase_M48"/>
</dbReference>
<comment type="cofactor">
    <cofactor evidence="6">
        <name>Zn(2+)</name>
        <dbReference type="ChEBI" id="CHEBI:29105"/>
    </cofactor>
    <text evidence="6">Binds 1 zinc ion per subunit.</text>
</comment>
<evidence type="ECO:0000313" key="8">
    <source>
        <dbReference type="EMBL" id="MDI6447964.1"/>
    </source>
</evidence>
<name>A0AAW6TW90_9BACT</name>
<evidence type="ECO:0000256" key="3">
    <source>
        <dbReference type="ARBA" id="ARBA00022801"/>
    </source>
</evidence>
<evidence type="ECO:0000313" key="9">
    <source>
        <dbReference type="Proteomes" id="UP001431776"/>
    </source>
</evidence>
<dbReference type="EMBL" id="JASCXX010000002">
    <property type="protein sequence ID" value="MDI6447964.1"/>
    <property type="molecule type" value="Genomic_DNA"/>
</dbReference>
<evidence type="ECO:0000256" key="4">
    <source>
        <dbReference type="ARBA" id="ARBA00022833"/>
    </source>
</evidence>
<keyword evidence="2" id="KW-0479">Metal-binding</keyword>
<protein>
    <submittedName>
        <fullName evidence="8">M48 family metallopeptidase</fullName>
    </submittedName>
</protein>
<evidence type="ECO:0000256" key="1">
    <source>
        <dbReference type="ARBA" id="ARBA00022670"/>
    </source>
</evidence>
<accession>A0AAW6TW90</accession>
<sequence>MAGSLFYNLGKKIAPSARKAKWLWASVTGTESEIVQLEHDVGIDLAQEAREQVRFDADPDVNETLEAIGSRLAQRVVNKQRSFHFEPFLADDPNAFALPGGFVFVSRPIIALCHDSRDELAFVLAHEMGHIISGHAIERIVTNSAVSVASRAAPVRGLLGGWLRRVGVQFLETAYSRDRELEADRLGVRLAAAAGYDPDASIRLLGRLAEMKTSSGPVDLGKYFATHPTFDLRIRSIRQFLRRR</sequence>
<dbReference type="PANTHER" id="PTHR22726:SF1">
    <property type="entry name" value="METALLOENDOPEPTIDASE OMA1, MITOCHONDRIAL"/>
    <property type="match status" value="1"/>
</dbReference>
<evidence type="ECO:0000256" key="6">
    <source>
        <dbReference type="RuleBase" id="RU003983"/>
    </source>
</evidence>
<keyword evidence="5 6" id="KW-0482">Metalloprotease</keyword>
<gene>
    <name evidence="8" type="ORF">QJ522_02815</name>
</gene>